<name>A0A8J7RJL4_9BACT</name>
<comment type="catalytic activity">
    <reaction evidence="7">
        <text>adenosine + H2O + H(+) = inosine + NH4(+)</text>
        <dbReference type="Rhea" id="RHEA:24408"/>
        <dbReference type="ChEBI" id="CHEBI:15377"/>
        <dbReference type="ChEBI" id="CHEBI:15378"/>
        <dbReference type="ChEBI" id="CHEBI:16335"/>
        <dbReference type="ChEBI" id="CHEBI:17596"/>
        <dbReference type="ChEBI" id="CHEBI:28938"/>
        <dbReference type="EC" id="3.5.4.4"/>
    </reaction>
    <physiologicalReaction direction="left-to-right" evidence="7">
        <dbReference type="Rhea" id="RHEA:24409"/>
    </physiologicalReaction>
</comment>
<evidence type="ECO:0000256" key="6">
    <source>
        <dbReference type="ARBA" id="ARBA00022833"/>
    </source>
</evidence>
<evidence type="ECO:0000256" key="9">
    <source>
        <dbReference type="ARBA" id="ARBA00049893"/>
    </source>
</evidence>
<dbReference type="PANTHER" id="PTHR30616">
    <property type="entry name" value="UNCHARACTERIZED PROTEIN YFIH"/>
    <property type="match status" value="1"/>
</dbReference>
<dbReference type="InterPro" id="IPR003730">
    <property type="entry name" value="Cu_polyphenol_OxRdtase"/>
</dbReference>
<sequence length="240" mass="26442">MMTHFWTQHREVLAAFIDKNAEKDGYRLRSVTNVETGSDAIQALEANRVTSSEYLGHHPLKLSMGKQVHGTNIVYTEEPDIYEKTDGLVTDKPDLAVGVLVADCAAVLLADRVHRVIAAVHAGWRGASAGIISKAVNKMMTFGAEPDVMEAYVSPCISKDMFEVGDEVASQFPARFVDRSFPKPHVDLQGFLKHELLVSGMSEEAVKCDERCTYRTAESLHSYRRDGTASGRMLGVIVLT</sequence>
<evidence type="ECO:0000256" key="2">
    <source>
        <dbReference type="ARBA" id="ARBA00007353"/>
    </source>
</evidence>
<dbReference type="NCBIfam" id="TIGR00726">
    <property type="entry name" value="peptidoglycan editing factor PgeF"/>
    <property type="match status" value="1"/>
</dbReference>
<dbReference type="Gene3D" id="3.60.140.10">
    <property type="entry name" value="CNF1/YfiH-like putative cysteine hydrolases"/>
    <property type="match status" value="1"/>
</dbReference>
<evidence type="ECO:0000256" key="7">
    <source>
        <dbReference type="ARBA" id="ARBA00047989"/>
    </source>
</evidence>
<comment type="catalytic activity">
    <reaction evidence="9">
        <text>S-methyl-5'-thioadenosine + phosphate = 5-(methylsulfanyl)-alpha-D-ribose 1-phosphate + adenine</text>
        <dbReference type="Rhea" id="RHEA:11852"/>
        <dbReference type="ChEBI" id="CHEBI:16708"/>
        <dbReference type="ChEBI" id="CHEBI:17509"/>
        <dbReference type="ChEBI" id="CHEBI:43474"/>
        <dbReference type="ChEBI" id="CHEBI:58533"/>
        <dbReference type="EC" id="2.4.2.28"/>
    </reaction>
    <physiologicalReaction direction="left-to-right" evidence="9">
        <dbReference type="Rhea" id="RHEA:11853"/>
    </physiologicalReaction>
</comment>
<evidence type="ECO:0000256" key="1">
    <source>
        <dbReference type="ARBA" id="ARBA00000553"/>
    </source>
</evidence>
<gene>
    <name evidence="11" type="primary">pgeF</name>
    <name evidence="11" type="ORF">NATSA_07115</name>
</gene>
<comment type="catalytic activity">
    <reaction evidence="1">
        <text>inosine + phosphate = alpha-D-ribose 1-phosphate + hypoxanthine</text>
        <dbReference type="Rhea" id="RHEA:27646"/>
        <dbReference type="ChEBI" id="CHEBI:17368"/>
        <dbReference type="ChEBI" id="CHEBI:17596"/>
        <dbReference type="ChEBI" id="CHEBI:43474"/>
        <dbReference type="ChEBI" id="CHEBI:57720"/>
        <dbReference type="EC" id="2.4.2.1"/>
    </reaction>
    <physiologicalReaction direction="left-to-right" evidence="1">
        <dbReference type="Rhea" id="RHEA:27647"/>
    </physiologicalReaction>
</comment>
<keyword evidence="5" id="KW-0378">Hydrolase</keyword>
<evidence type="ECO:0000256" key="5">
    <source>
        <dbReference type="ARBA" id="ARBA00022801"/>
    </source>
</evidence>
<dbReference type="EMBL" id="JAFIDN010000004">
    <property type="protein sequence ID" value="MBP3192427.1"/>
    <property type="molecule type" value="Genomic_DNA"/>
</dbReference>
<dbReference type="InterPro" id="IPR011324">
    <property type="entry name" value="Cytotoxic_necrot_fac-like_cat"/>
</dbReference>
<dbReference type="CDD" id="cd16833">
    <property type="entry name" value="YfiH"/>
    <property type="match status" value="1"/>
</dbReference>
<dbReference type="SUPFAM" id="SSF64438">
    <property type="entry name" value="CNF1/YfiH-like putative cysteine hydrolases"/>
    <property type="match status" value="1"/>
</dbReference>
<dbReference type="GO" id="GO:0005507">
    <property type="term" value="F:copper ion binding"/>
    <property type="evidence" value="ECO:0007669"/>
    <property type="project" value="TreeGrafter"/>
</dbReference>
<reference evidence="11" key="1">
    <citation type="submission" date="2021-02" db="EMBL/GenBank/DDBJ databases">
        <title>Natronogracilivirga saccharolytica gen. nov. sp. nov. a new anaerobic, haloalkiliphilic carbohydrate-fermenting bacterium from soda lake and proposing of Cyclonatronumiaceae fam. nov. in the phylum Balneolaeota.</title>
        <authorList>
            <person name="Zhilina T.N."/>
            <person name="Sorokin D.Y."/>
            <person name="Zavarzina D.G."/>
            <person name="Toshchakov S.V."/>
            <person name="Kublanov I.V."/>
        </authorList>
    </citation>
    <scope>NUCLEOTIDE SEQUENCE</scope>
    <source>
        <strain evidence="11">Z-1702</strain>
    </source>
</reference>
<evidence type="ECO:0000313" key="12">
    <source>
        <dbReference type="Proteomes" id="UP000673975"/>
    </source>
</evidence>
<evidence type="ECO:0000256" key="8">
    <source>
        <dbReference type="ARBA" id="ARBA00048968"/>
    </source>
</evidence>
<evidence type="ECO:0000256" key="10">
    <source>
        <dbReference type="RuleBase" id="RU361274"/>
    </source>
</evidence>
<organism evidence="11 12">
    <name type="scientific">Natronogracilivirga saccharolytica</name>
    <dbReference type="NCBI Taxonomy" id="2812953"/>
    <lineage>
        <taxon>Bacteria</taxon>
        <taxon>Pseudomonadati</taxon>
        <taxon>Balneolota</taxon>
        <taxon>Balneolia</taxon>
        <taxon>Balneolales</taxon>
        <taxon>Cyclonatronaceae</taxon>
        <taxon>Natronogracilivirga</taxon>
    </lineage>
</organism>
<dbReference type="PANTHER" id="PTHR30616:SF2">
    <property type="entry name" value="PURINE NUCLEOSIDE PHOSPHORYLASE LACC1"/>
    <property type="match status" value="1"/>
</dbReference>
<dbReference type="InterPro" id="IPR038371">
    <property type="entry name" value="Cu_polyphenol_OxRdtase_sf"/>
</dbReference>
<evidence type="ECO:0000313" key="11">
    <source>
        <dbReference type="EMBL" id="MBP3192427.1"/>
    </source>
</evidence>
<dbReference type="AlphaFoldDB" id="A0A8J7RJL4"/>
<proteinExistence type="inferred from homology"/>
<protein>
    <recommendedName>
        <fullName evidence="10">Purine nucleoside phosphorylase</fullName>
    </recommendedName>
</protein>
<evidence type="ECO:0000256" key="3">
    <source>
        <dbReference type="ARBA" id="ARBA00022679"/>
    </source>
</evidence>
<accession>A0A8J7RJL4</accession>
<keyword evidence="4" id="KW-0479">Metal-binding</keyword>
<comment type="catalytic activity">
    <reaction evidence="8">
        <text>adenosine + phosphate = alpha-D-ribose 1-phosphate + adenine</text>
        <dbReference type="Rhea" id="RHEA:27642"/>
        <dbReference type="ChEBI" id="CHEBI:16335"/>
        <dbReference type="ChEBI" id="CHEBI:16708"/>
        <dbReference type="ChEBI" id="CHEBI:43474"/>
        <dbReference type="ChEBI" id="CHEBI:57720"/>
        <dbReference type="EC" id="2.4.2.1"/>
    </reaction>
    <physiologicalReaction direction="left-to-right" evidence="8">
        <dbReference type="Rhea" id="RHEA:27643"/>
    </physiologicalReaction>
</comment>
<evidence type="ECO:0000256" key="4">
    <source>
        <dbReference type="ARBA" id="ARBA00022723"/>
    </source>
</evidence>
<dbReference type="GO" id="GO:0016787">
    <property type="term" value="F:hydrolase activity"/>
    <property type="evidence" value="ECO:0007669"/>
    <property type="project" value="UniProtKB-KW"/>
</dbReference>
<dbReference type="RefSeq" id="WP_210511327.1">
    <property type="nucleotide sequence ID" value="NZ_JAFIDN010000004.1"/>
</dbReference>
<dbReference type="Pfam" id="PF02578">
    <property type="entry name" value="Cu-oxidase_4"/>
    <property type="match status" value="1"/>
</dbReference>
<keyword evidence="3" id="KW-0808">Transferase</keyword>
<comment type="caution">
    <text evidence="11">The sequence shown here is derived from an EMBL/GenBank/DDBJ whole genome shotgun (WGS) entry which is preliminary data.</text>
</comment>
<dbReference type="GO" id="GO:0017061">
    <property type="term" value="F:S-methyl-5-thioadenosine phosphorylase activity"/>
    <property type="evidence" value="ECO:0007669"/>
    <property type="project" value="UniProtKB-EC"/>
</dbReference>
<dbReference type="Proteomes" id="UP000673975">
    <property type="component" value="Unassembled WGS sequence"/>
</dbReference>
<keyword evidence="12" id="KW-1185">Reference proteome</keyword>
<keyword evidence="6" id="KW-0862">Zinc</keyword>
<comment type="similarity">
    <text evidence="2 10">Belongs to the purine nucleoside phosphorylase YfiH/LACC1 family.</text>
</comment>